<dbReference type="Pfam" id="PF00733">
    <property type="entry name" value="Asn_synthase"/>
    <property type="match status" value="1"/>
</dbReference>
<evidence type="ECO:0000256" key="2">
    <source>
        <dbReference type="ARBA" id="ARBA00005752"/>
    </source>
</evidence>
<dbReference type="Pfam" id="PF13537">
    <property type="entry name" value="GATase_7"/>
    <property type="match status" value="1"/>
</dbReference>
<comment type="catalytic activity">
    <reaction evidence="7">
        <text>L-aspartate + L-glutamine + ATP + H2O = L-asparagine + L-glutamate + AMP + diphosphate + H(+)</text>
        <dbReference type="Rhea" id="RHEA:12228"/>
        <dbReference type="ChEBI" id="CHEBI:15377"/>
        <dbReference type="ChEBI" id="CHEBI:15378"/>
        <dbReference type="ChEBI" id="CHEBI:29985"/>
        <dbReference type="ChEBI" id="CHEBI:29991"/>
        <dbReference type="ChEBI" id="CHEBI:30616"/>
        <dbReference type="ChEBI" id="CHEBI:33019"/>
        <dbReference type="ChEBI" id="CHEBI:58048"/>
        <dbReference type="ChEBI" id="CHEBI:58359"/>
        <dbReference type="ChEBI" id="CHEBI:456215"/>
        <dbReference type="EC" id="6.3.5.4"/>
    </reaction>
</comment>
<evidence type="ECO:0000256" key="10">
    <source>
        <dbReference type="PIRSR" id="PIRSR001589-3"/>
    </source>
</evidence>
<gene>
    <name evidence="13" type="ordered locus">AciX8_1497</name>
</gene>
<dbReference type="HOGENOM" id="CLU_014658_3_1_0"/>
<dbReference type="CDD" id="cd01991">
    <property type="entry name" value="Asn_synthase_B_C"/>
    <property type="match status" value="1"/>
</dbReference>
<dbReference type="STRING" id="682795.AciX8_1497"/>
<dbReference type="InterPro" id="IPR017932">
    <property type="entry name" value="GATase_2_dom"/>
</dbReference>
<dbReference type="GO" id="GO:0005524">
    <property type="term" value="F:ATP binding"/>
    <property type="evidence" value="ECO:0007669"/>
    <property type="project" value="UniProtKB-KW"/>
</dbReference>
<keyword evidence="14" id="KW-1185">Reference proteome</keyword>
<dbReference type="InterPro" id="IPR029055">
    <property type="entry name" value="Ntn_hydrolases_N"/>
</dbReference>
<dbReference type="GO" id="GO:0005829">
    <property type="term" value="C:cytosol"/>
    <property type="evidence" value="ECO:0007669"/>
    <property type="project" value="TreeGrafter"/>
</dbReference>
<accession>G8P0Z2</accession>
<evidence type="ECO:0000256" key="5">
    <source>
        <dbReference type="ARBA" id="ARBA00022840"/>
    </source>
</evidence>
<evidence type="ECO:0000313" key="13">
    <source>
        <dbReference type="EMBL" id="AEU35839.1"/>
    </source>
</evidence>
<dbReference type="KEGG" id="gma:AciX8_1497"/>
<dbReference type="InterPro" id="IPR001962">
    <property type="entry name" value="Asn_synthase"/>
</dbReference>
<dbReference type="GO" id="GO:0004066">
    <property type="term" value="F:asparagine synthase (glutamine-hydrolyzing) activity"/>
    <property type="evidence" value="ECO:0007669"/>
    <property type="project" value="UniProtKB-EC"/>
</dbReference>
<feature type="region of interest" description="Disordered" evidence="11">
    <location>
        <begin position="646"/>
        <end position="665"/>
    </location>
</feature>
<dbReference type="Gene3D" id="3.60.20.10">
    <property type="entry name" value="Glutamine Phosphoribosylpyrophosphate, subunit 1, domain 1"/>
    <property type="match status" value="1"/>
</dbReference>
<evidence type="ECO:0000256" key="11">
    <source>
        <dbReference type="SAM" id="MobiDB-lite"/>
    </source>
</evidence>
<keyword evidence="8" id="KW-0061">Asparagine biosynthesis</keyword>
<feature type="site" description="Important for beta-aspartyl-AMP intermediate formation" evidence="10">
    <location>
        <position position="376"/>
    </location>
</feature>
<dbReference type="InterPro" id="IPR033738">
    <property type="entry name" value="AsnB_N"/>
</dbReference>
<dbReference type="PANTHER" id="PTHR43284">
    <property type="entry name" value="ASPARAGINE SYNTHETASE (GLUTAMINE-HYDROLYZING)"/>
    <property type="match status" value="1"/>
</dbReference>
<dbReference type="EMBL" id="CP003130">
    <property type="protein sequence ID" value="AEU35839.1"/>
    <property type="molecule type" value="Genomic_DNA"/>
</dbReference>
<keyword evidence="4 9" id="KW-0547">Nucleotide-binding</keyword>
<evidence type="ECO:0000256" key="6">
    <source>
        <dbReference type="ARBA" id="ARBA00022962"/>
    </source>
</evidence>
<evidence type="ECO:0000256" key="1">
    <source>
        <dbReference type="ARBA" id="ARBA00005187"/>
    </source>
</evidence>
<evidence type="ECO:0000256" key="4">
    <source>
        <dbReference type="ARBA" id="ARBA00022741"/>
    </source>
</evidence>
<evidence type="ECO:0000256" key="8">
    <source>
        <dbReference type="PIRSR" id="PIRSR001589-1"/>
    </source>
</evidence>
<feature type="active site" description="For GATase activity" evidence="8">
    <location>
        <position position="2"/>
    </location>
</feature>
<dbReference type="PANTHER" id="PTHR43284:SF1">
    <property type="entry name" value="ASPARAGINE SYNTHETASE"/>
    <property type="match status" value="1"/>
</dbReference>
<keyword evidence="13" id="KW-0436">Ligase</keyword>
<feature type="binding site" evidence="9">
    <location>
        <begin position="374"/>
        <end position="375"/>
    </location>
    <ligand>
        <name>ATP</name>
        <dbReference type="ChEBI" id="CHEBI:30616"/>
    </ligand>
</feature>
<name>G8P0Z2_GRAMM</name>
<feature type="domain" description="Glutamine amidotransferase type-2" evidence="12">
    <location>
        <begin position="2"/>
        <end position="218"/>
    </location>
</feature>
<dbReference type="eggNOG" id="COG0367">
    <property type="taxonomic scope" value="Bacteria"/>
</dbReference>
<sequence length="665" mass="74945">MCGISGFLDLNHATPAPELRRIAMRMADTLRHRGPNDAGVWADEGAGIALSMRRLAILDLSPAGHQPMESASGRYMLVFNGEIYNYQDLRNELSPAYSFRGSSDTEVMLAAFEQWGIESSVPRLNGMFAFALWDRQERSLTLGRDRFGEKPLYYARMGSHFIFGSELKALRAHPRFAGEVDVDAAALFLRYSCVPAPYSIYKHTSKLPAATLLKVSADDFASTPQPYWSLRSVIDEAVSHPFDGSEHEAVEQLDSILRDAVRIRMHSDVPLGAFLSGGIDSSIIVSLMQAQSRTRVKTFTIGSHDKEFDEAQDAAKIAAHLGTEHTELYITAEKAISVIPLLPRFYDEPFADSSQIPTLLVSQLAKEHVTVSLSGDGGDELFGGYTRHIWGDTLDRLHRVPLFLRRFGAAGIKTIPPGGWDLLSQMSWPVTPARWRQRIPGHKLHKLASLLESRSVHSLYEKLSSHWLDAAKVLPGASFIPFSEDNPSSLRHSAENLMYLDAIGYLPDDILVKLDRATMAVSLEGRVPFLDHRVAEFAWRLPLSMKIRQRQGKWILRQVLYRYVPREMVDRPKSGFGIPLAAWLRGPLRDWAESLLDERRLRQEGFFNPAPILKMWREHLSGKQNWEYHLWDVLMFQGWLEESRRTPAGLSSDSEDIANATVERA</sequence>
<dbReference type="CDD" id="cd00712">
    <property type="entry name" value="AsnB"/>
    <property type="match status" value="1"/>
</dbReference>
<keyword evidence="6 8" id="KW-0315">Glutamine amidotransferase</keyword>
<dbReference type="AlphaFoldDB" id="G8P0Z2"/>
<evidence type="ECO:0000313" key="14">
    <source>
        <dbReference type="Proteomes" id="UP000007113"/>
    </source>
</evidence>
<protein>
    <recommendedName>
        <fullName evidence="3">asparagine synthase (glutamine-hydrolyzing)</fullName>
        <ecNumber evidence="3">6.3.5.4</ecNumber>
    </recommendedName>
</protein>
<dbReference type="SUPFAM" id="SSF52402">
    <property type="entry name" value="Adenine nucleotide alpha hydrolases-like"/>
    <property type="match status" value="1"/>
</dbReference>
<dbReference type="PIRSF" id="PIRSF001589">
    <property type="entry name" value="Asn_synthetase_glu-h"/>
    <property type="match status" value="1"/>
</dbReference>
<feature type="binding site" evidence="9">
    <location>
        <position position="104"/>
    </location>
    <ligand>
        <name>L-glutamine</name>
        <dbReference type="ChEBI" id="CHEBI:58359"/>
    </ligand>
</feature>
<evidence type="ECO:0000256" key="3">
    <source>
        <dbReference type="ARBA" id="ARBA00012737"/>
    </source>
</evidence>
<dbReference type="NCBIfam" id="TIGR01536">
    <property type="entry name" value="asn_synth_AEB"/>
    <property type="match status" value="1"/>
</dbReference>
<dbReference type="PROSITE" id="PS51278">
    <property type="entry name" value="GATASE_TYPE_2"/>
    <property type="match status" value="1"/>
</dbReference>
<feature type="binding site" evidence="9">
    <location>
        <position position="301"/>
    </location>
    <ligand>
        <name>ATP</name>
        <dbReference type="ChEBI" id="CHEBI:30616"/>
    </ligand>
</feature>
<organism evidence="13 14">
    <name type="scientific">Granulicella mallensis (strain ATCC BAA-1857 / DSM 23137 / MP5ACTX8)</name>
    <dbReference type="NCBI Taxonomy" id="682795"/>
    <lineage>
        <taxon>Bacteria</taxon>
        <taxon>Pseudomonadati</taxon>
        <taxon>Acidobacteriota</taxon>
        <taxon>Terriglobia</taxon>
        <taxon>Terriglobales</taxon>
        <taxon>Acidobacteriaceae</taxon>
        <taxon>Granulicella</taxon>
    </lineage>
</organism>
<dbReference type="OrthoDB" id="9763290at2"/>
<dbReference type="EC" id="6.3.5.4" evidence="3"/>
<evidence type="ECO:0000259" key="12">
    <source>
        <dbReference type="PROSITE" id="PS51278"/>
    </source>
</evidence>
<evidence type="ECO:0000256" key="7">
    <source>
        <dbReference type="ARBA" id="ARBA00048741"/>
    </source>
</evidence>
<dbReference type="Proteomes" id="UP000007113">
    <property type="component" value="Chromosome"/>
</dbReference>
<comment type="pathway">
    <text evidence="1">Amino-acid biosynthesis; L-asparagine biosynthesis; L-asparagine from L-aspartate (L-Gln route): step 1/1.</text>
</comment>
<reference evidence="13 14" key="1">
    <citation type="submission" date="2011-11" db="EMBL/GenBank/DDBJ databases">
        <title>Complete sequence of Granulicella mallensis MP5ACTX8.</title>
        <authorList>
            <consortium name="US DOE Joint Genome Institute"/>
            <person name="Lucas S."/>
            <person name="Copeland A."/>
            <person name="Lapidus A."/>
            <person name="Cheng J.-F."/>
            <person name="Goodwin L."/>
            <person name="Pitluck S."/>
            <person name="Peters L."/>
            <person name="Lu M."/>
            <person name="Detter J.C."/>
            <person name="Han C."/>
            <person name="Tapia R."/>
            <person name="Land M."/>
            <person name="Hauser L."/>
            <person name="Kyrpides N."/>
            <person name="Ivanova N."/>
            <person name="Mikhailova N."/>
            <person name="Pagani I."/>
            <person name="Rawat S."/>
            <person name="Mannisto M."/>
            <person name="Haggblom M."/>
            <person name="Woyke T."/>
        </authorList>
    </citation>
    <scope>NUCLEOTIDE SEQUENCE [LARGE SCALE GENOMIC DNA]</scope>
    <source>
        <strain evidence="14">ATCC BAA-1857 / DSM 23137 / MP5ACTX8</strain>
    </source>
</reference>
<evidence type="ECO:0000256" key="9">
    <source>
        <dbReference type="PIRSR" id="PIRSR001589-2"/>
    </source>
</evidence>
<comment type="similarity">
    <text evidence="2">Belongs to the asparagine synthetase family.</text>
</comment>
<dbReference type="InterPro" id="IPR006426">
    <property type="entry name" value="Asn_synth_AEB"/>
</dbReference>
<dbReference type="RefSeq" id="WP_014264718.1">
    <property type="nucleotide sequence ID" value="NC_016631.1"/>
</dbReference>
<dbReference type="GO" id="GO:0006529">
    <property type="term" value="P:asparagine biosynthetic process"/>
    <property type="evidence" value="ECO:0007669"/>
    <property type="project" value="UniProtKB-KW"/>
</dbReference>
<dbReference type="Gene3D" id="3.40.50.620">
    <property type="entry name" value="HUPs"/>
    <property type="match status" value="1"/>
</dbReference>
<keyword evidence="8" id="KW-0028">Amino-acid biosynthesis</keyword>
<dbReference type="SUPFAM" id="SSF56235">
    <property type="entry name" value="N-terminal nucleophile aminohydrolases (Ntn hydrolases)"/>
    <property type="match status" value="1"/>
</dbReference>
<dbReference type="InterPro" id="IPR051786">
    <property type="entry name" value="ASN_synthetase/amidase"/>
</dbReference>
<dbReference type="InterPro" id="IPR014729">
    <property type="entry name" value="Rossmann-like_a/b/a_fold"/>
</dbReference>
<keyword evidence="5 9" id="KW-0067">ATP-binding</keyword>
<proteinExistence type="inferred from homology"/>